<protein>
    <submittedName>
        <fullName evidence="1">Uncharacterized protein</fullName>
    </submittedName>
</protein>
<accession>A0AAV7QZ22</accession>
<proteinExistence type="predicted"/>
<comment type="caution">
    <text evidence="1">The sequence shown here is derived from an EMBL/GenBank/DDBJ whole genome shotgun (WGS) entry which is preliminary data.</text>
</comment>
<reference evidence="1" key="1">
    <citation type="journal article" date="2022" name="bioRxiv">
        <title>Sequencing and chromosome-scale assembly of the giantPleurodeles waltlgenome.</title>
        <authorList>
            <person name="Brown T."/>
            <person name="Elewa A."/>
            <person name="Iarovenko S."/>
            <person name="Subramanian E."/>
            <person name="Araus A.J."/>
            <person name="Petzold A."/>
            <person name="Susuki M."/>
            <person name="Suzuki K.-i.T."/>
            <person name="Hayashi T."/>
            <person name="Toyoda A."/>
            <person name="Oliveira C."/>
            <person name="Osipova E."/>
            <person name="Leigh N.D."/>
            <person name="Simon A."/>
            <person name="Yun M.H."/>
        </authorList>
    </citation>
    <scope>NUCLEOTIDE SEQUENCE</scope>
    <source>
        <strain evidence="1">20211129_DDA</strain>
        <tissue evidence="1">Liver</tissue>
    </source>
</reference>
<evidence type="ECO:0000313" key="1">
    <source>
        <dbReference type="EMBL" id="KAJ1145313.1"/>
    </source>
</evidence>
<name>A0AAV7QZ22_PLEWA</name>
<keyword evidence="2" id="KW-1185">Reference proteome</keyword>
<dbReference type="AlphaFoldDB" id="A0AAV7QZ22"/>
<gene>
    <name evidence="1" type="ORF">NDU88_011602</name>
</gene>
<evidence type="ECO:0000313" key="2">
    <source>
        <dbReference type="Proteomes" id="UP001066276"/>
    </source>
</evidence>
<sequence length="101" mass="11162">MGASVLRSVARSCGHAAAELEALLLGGPCKDLARRRLGTMRRPPEVRGREASAWTVSCWLGCWRLNCMTEPEVRPGALLWPFGGSGWRAERWSAVGPDNRW</sequence>
<dbReference type="EMBL" id="JANPWB010000010">
    <property type="protein sequence ID" value="KAJ1145313.1"/>
    <property type="molecule type" value="Genomic_DNA"/>
</dbReference>
<dbReference type="Proteomes" id="UP001066276">
    <property type="component" value="Chromosome 6"/>
</dbReference>
<organism evidence="1 2">
    <name type="scientific">Pleurodeles waltl</name>
    <name type="common">Iberian ribbed newt</name>
    <dbReference type="NCBI Taxonomy" id="8319"/>
    <lineage>
        <taxon>Eukaryota</taxon>
        <taxon>Metazoa</taxon>
        <taxon>Chordata</taxon>
        <taxon>Craniata</taxon>
        <taxon>Vertebrata</taxon>
        <taxon>Euteleostomi</taxon>
        <taxon>Amphibia</taxon>
        <taxon>Batrachia</taxon>
        <taxon>Caudata</taxon>
        <taxon>Salamandroidea</taxon>
        <taxon>Salamandridae</taxon>
        <taxon>Pleurodelinae</taxon>
        <taxon>Pleurodeles</taxon>
    </lineage>
</organism>